<dbReference type="AlphaFoldDB" id="A0A4U0N8X0"/>
<evidence type="ECO:0000313" key="1">
    <source>
        <dbReference type="EMBL" id="TJZ49892.1"/>
    </source>
</evidence>
<protein>
    <submittedName>
        <fullName evidence="1">Uncharacterized protein</fullName>
    </submittedName>
</protein>
<reference evidence="1 2" key="1">
    <citation type="submission" date="2019-04" db="EMBL/GenBank/DDBJ databases">
        <title>Sphingobacterium olei sp. nov., isolated from oil-contaminated soil.</title>
        <authorList>
            <person name="Liu B."/>
        </authorList>
    </citation>
    <scope>NUCLEOTIDE SEQUENCE [LARGE SCALE GENOMIC DNA]</scope>
    <source>
        <strain evidence="1 2">HAL-9</strain>
    </source>
</reference>
<dbReference type="OrthoDB" id="9950855at2"/>
<dbReference type="RefSeq" id="WP_136903523.1">
    <property type="nucleotide sequence ID" value="NZ_SUME01000015.1"/>
</dbReference>
<sequence>MKNFLIFNLLVSLIPLLSKGQQRSASATTETIRIQGYLFIEGHHENIREGSDIPRKFLFIPSEKFKEESFYSVYQQECRPIHNDLFIPTSFMESGRVVGLNTFLRRALNSPLQLELENSVNDSFEDYLRQQSVFFKVKGSNKELNVTFIDGVWSKVIVPFKYSNSTYIERYNMSRLKELDNKTESYEYYYLLETKSFSPVFFVNDDSLFKVNQ</sequence>
<evidence type="ECO:0000313" key="2">
    <source>
        <dbReference type="Proteomes" id="UP000306808"/>
    </source>
</evidence>
<dbReference type="Proteomes" id="UP000306808">
    <property type="component" value="Unassembled WGS sequence"/>
</dbReference>
<keyword evidence="2" id="KW-1185">Reference proteome</keyword>
<name>A0A4U0N8X0_9SPHI</name>
<dbReference type="EMBL" id="SUME01000015">
    <property type="protein sequence ID" value="TJZ49892.1"/>
    <property type="molecule type" value="Genomic_DNA"/>
</dbReference>
<comment type="caution">
    <text evidence="1">The sequence shown here is derived from an EMBL/GenBank/DDBJ whole genome shotgun (WGS) entry which is preliminary data.</text>
</comment>
<gene>
    <name evidence="1" type="ORF">FAZ15_21965</name>
</gene>
<proteinExistence type="predicted"/>
<organism evidence="1 2">
    <name type="scientific">Sphingobacterium olei</name>
    <dbReference type="NCBI Taxonomy" id="2571155"/>
    <lineage>
        <taxon>Bacteria</taxon>
        <taxon>Pseudomonadati</taxon>
        <taxon>Bacteroidota</taxon>
        <taxon>Sphingobacteriia</taxon>
        <taxon>Sphingobacteriales</taxon>
        <taxon>Sphingobacteriaceae</taxon>
        <taxon>Sphingobacterium</taxon>
    </lineage>
</organism>
<accession>A0A4U0N8X0</accession>